<keyword evidence="3" id="KW-1185">Reference proteome</keyword>
<gene>
    <name evidence="2" type="ORF">AXF42_Ash021013</name>
</gene>
<feature type="region of interest" description="Disordered" evidence="1">
    <location>
        <begin position="1"/>
        <end position="26"/>
    </location>
</feature>
<accession>A0A2I0AEV6</accession>
<dbReference type="AlphaFoldDB" id="A0A2I0AEV6"/>
<sequence>MREAKAREASPGSGTMAEPRHASSQPVDMVKVHPRYFSCTIFMDLRLPWPLSLRIQLWQGSAVQITKKMLAEEGFGAFYKVSTTGQHLHKKKEWRSSGGRFPLKRKIAKQEALEEMCFNIVSPSLQEATALLQNYCKG</sequence>
<dbReference type="Proteomes" id="UP000236161">
    <property type="component" value="Unassembled WGS sequence"/>
</dbReference>
<proteinExistence type="predicted"/>
<evidence type="ECO:0000256" key="1">
    <source>
        <dbReference type="SAM" id="MobiDB-lite"/>
    </source>
</evidence>
<dbReference type="OrthoDB" id="1661350at2759"/>
<evidence type="ECO:0000313" key="3">
    <source>
        <dbReference type="Proteomes" id="UP000236161"/>
    </source>
</evidence>
<dbReference type="EMBL" id="KZ451986">
    <property type="protein sequence ID" value="PKA54094.1"/>
    <property type="molecule type" value="Genomic_DNA"/>
</dbReference>
<name>A0A2I0AEV6_9ASPA</name>
<organism evidence="2 3">
    <name type="scientific">Apostasia shenzhenica</name>
    <dbReference type="NCBI Taxonomy" id="1088818"/>
    <lineage>
        <taxon>Eukaryota</taxon>
        <taxon>Viridiplantae</taxon>
        <taxon>Streptophyta</taxon>
        <taxon>Embryophyta</taxon>
        <taxon>Tracheophyta</taxon>
        <taxon>Spermatophyta</taxon>
        <taxon>Magnoliopsida</taxon>
        <taxon>Liliopsida</taxon>
        <taxon>Asparagales</taxon>
        <taxon>Orchidaceae</taxon>
        <taxon>Apostasioideae</taxon>
        <taxon>Apostasia</taxon>
    </lineage>
</organism>
<reference evidence="2 3" key="1">
    <citation type="journal article" date="2017" name="Nature">
        <title>The Apostasia genome and the evolution of orchids.</title>
        <authorList>
            <person name="Zhang G.Q."/>
            <person name="Liu K.W."/>
            <person name="Li Z."/>
            <person name="Lohaus R."/>
            <person name="Hsiao Y.Y."/>
            <person name="Niu S.C."/>
            <person name="Wang J.Y."/>
            <person name="Lin Y.C."/>
            <person name="Xu Q."/>
            <person name="Chen L.J."/>
            <person name="Yoshida K."/>
            <person name="Fujiwara S."/>
            <person name="Wang Z.W."/>
            <person name="Zhang Y.Q."/>
            <person name="Mitsuda N."/>
            <person name="Wang M."/>
            <person name="Liu G.H."/>
            <person name="Pecoraro L."/>
            <person name="Huang H.X."/>
            <person name="Xiao X.J."/>
            <person name="Lin M."/>
            <person name="Wu X.Y."/>
            <person name="Wu W.L."/>
            <person name="Chen Y.Y."/>
            <person name="Chang S.B."/>
            <person name="Sakamoto S."/>
            <person name="Ohme-Takagi M."/>
            <person name="Yagi M."/>
            <person name="Zeng S.J."/>
            <person name="Shen C.Y."/>
            <person name="Yeh C.M."/>
            <person name="Luo Y.B."/>
            <person name="Tsai W.C."/>
            <person name="Van de Peer Y."/>
            <person name="Liu Z.J."/>
        </authorList>
    </citation>
    <scope>NUCLEOTIDE SEQUENCE [LARGE SCALE GENOMIC DNA]</scope>
    <source>
        <strain evidence="3">cv. Shenzhen</strain>
        <tissue evidence="2">Stem</tissue>
    </source>
</reference>
<protein>
    <submittedName>
        <fullName evidence="2">Uncharacterized protein</fullName>
    </submittedName>
</protein>
<evidence type="ECO:0000313" key="2">
    <source>
        <dbReference type="EMBL" id="PKA54094.1"/>
    </source>
</evidence>